<comment type="caution">
    <text evidence="1">The sequence shown here is derived from an EMBL/GenBank/DDBJ whole genome shotgun (WGS) entry which is preliminary data.</text>
</comment>
<evidence type="ECO:0000313" key="1">
    <source>
        <dbReference type="EMBL" id="RNA29618.1"/>
    </source>
</evidence>
<accession>A0A3M7S1U0</accession>
<dbReference type="AlphaFoldDB" id="A0A3M7S1U0"/>
<dbReference type="EMBL" id="REGN01002187">
    <property type="protein sequence ID" value="RNA29618.1"/>
    <property type="molecule type" value="Genomic_DNA"/>
</dbReference>
<name>A0A3M7S1U0_BRAPC</name>
<organism evidence="1 2">
    <name type="scientific">Brachionus plicatilis</name>
    <name type="common">Marine rotifer</name>
    <name type="synonym">Brachionus muelleri</name>
    <dbReference type="NCBI Taxonomy" id="10195"/>
    <lineage>
        <taxon>Eukaryota</taxon>
        <taxon>Metazoa</taxon>
        <taxon>Spiralia</taxon>
        <taxon>Gnathifera</taxon>
        <taxon>Rotifera</taxon>
        <taxon>Eurotatoria</taxon>
        <taxon>Monogononta</taxon>
        <taxon>Pseudotrocha</taxon>
        <taxon>Ploima</taxon>
        <taxon>Brachionidae</taxon>
        <taxon>Brachionus</taxon>
    </lineage>
</organism>
<proteinExistence type="predicted"/>
<gene>
    <name evidence="1" type="ORF">BpHYR1_040233</name>
</gene>
<keyword evidence="2" id="KW-1185">Reference proteome</keyword>
<dbReference type="Proteomes" id="UP000276133">
    <property type="component" value="Unassembled WGS sequence"/>
</dbReference>
<evidence type="ECO:0000313" key="2">
    <source>
        <dbReference type="Proteomes" id="UP000276133"/>
    </source>
</evidence>
<protein>
    <submittedName>
        <fullName evidence="1">Uncharacterized protein</fullName>
    </submittedName>
</protein>
<reference evidence="1 2" key="1">
    <citation type="journal article" date="2018" name="Sci. Rep.">
        <title>Genomic signatures of local adaptation to the degree of environmental predictability in rotifers.</title>
        <authorList>
            <person name="Franch-Gras L."/>
            <person name="Hahn C."/>
            <person name="Garcia-Roger E.M."/>
            <person name="Carmona M.J."/>
            <person name="Serra M."/>
            <person name="Gomez A."/>
        </authorList>
    </citation>
    <scope>NUCLEOTIDE SEQUENCE [LARGE SCALE GENOMIC DNA]</scope>
    <source>
        <strain evidence="1">HYR1</strain>
    </source>
</reference>
<sequence length="63" mass="7662">MDYHILRYRSSTDNIRRELTIETRVDASTGFFSMFLVTRLLFRVVDVRLMHFNKNSIYKKMDI</sequence>